<keyword evidence="1" id="KW-0812">Transmembrane</keyword>
<name>A0A1G2HMJ1_9BACT</name>
<feature type="transmembrane region" description="Helical" evidence="1">
    <location>
        <begin position="55"/>
        <end position="74"/>
    </location>
</feature>
<feature type="transmembrane region" description="Helical" evidence="1">
    <location>
        <begin position="119"/>
        <end position="145"/>
    </location>
</feature>
<evidence type="ECO:0000313" key="3">
    <source>
        <dbReference type="Proteomes" id="UP000176855"/>
    </source>
</evidence>
<keyword evidence="1" id="KW-1133">Transmembrane helix</keyword>
<reference evidence="2 3" key="1">
    <citation type="journal article" date="2016" name="Nat. Commun.">
        <title>Thousands of microbial genomes shed light on interconnected biogeochemical processes in an aquifer system.</title>
        <authorList>
            <person name="Anantharaman K."/>
            <person name="Brown C.T."/>
            <person name="Hug L.A."/>
            <person name="Sharon I."/>
            <person name="Castelle C.J."/>
            <person name="Probst A.J."/>
            <person name="Thomas B.C."/>
            <person name="Singh A."/>
            <person name="Wilkins M.J."/>
            <person name="Karaoz U."/>
            <person name="Brodie E.L."/>
            <person name="Williams K.H."/>
            <person name="Hubbard S.S."/>
            <person name="Banfield J.F."/>
        </authorList>
    </citation>
    <scope>NUCLEOTIDE SEQUENCE [LARGE SCALE GENOMIC DNA]</scope>
</reference>
<evidence type="ECO:0000313" key="2">
    <source>
        <dbReference type="EMBL" id="OGZ63706.1"/>
    </source>
</evidence>
<sequence>MPETPKMTDEQKVMYTGICMCLTNEERLLWSRSQIFIIINLGALSFLGAQMPNSLLYRFVGIAGFVLFLFWSVINWKTQKMINYYQSCLASMEPKDTSLLVFRVFTGTEWKKANKGLTFFLLLGMLQFIFMIVWNIIFTLSFIIVDKEEQIIRIIRMSIINP</sequence>
<dbReference type="Proteomes" id="UP000176855">
    <property type="component" value="Unassembled WGS sequence"/>
</dbReference>
<dbReference type="AlphaFoldDB" id="A0A1G2HMJ1"/>
<evidence type="ECO:0000256" key="1">
    <source>
        <dbReference type="SAM" id="Phobius"/>
    </source>
</evidence>
<accession>A0A1G2HMJ1</accession>
<dbReference type="EMBL" id="MHOO01000011">
    <property type="protein sequence ID" value="OGZ63706.1"/>
    <property type="molecule type" value="Genomic_DNA"/>
</dbReference>
<protein>
    <submittedName>
        <fullName evidence="2">Uncharacterized protein</fullName>
    </submittedName>
</protein>
<gene>
    <name evidence="2" type="ORF">A2730_00220</name>
</gene>
<feature type="transmembrane region" description="Helical" evidence="1">
    <location>
        <begin position="29"/>
        <end position="48"/>
    </location>
</feature>
<organism evidence="2 3">
    <name type="scientific">Candidatus Staskawiczbacteria bacterium RIFCSPHIGHO2_01_FULL_39_25</name>
    <dbReference type="NCBI Taxonomy" id="1802202"/>
    <lineage>
        <taxon>Bacteria</taxon>
        <taxon>Candidatus Staskawicziibacteriota</taxon>
    </lineage>
</organism>
<comment type="caution">
    <text evidence="2">The sequence shown here is derived from an EMBL/GenBank/DDBJ whole genome shotgun (WGS) entry which is preliminary data.</text>
</comment>
<keyword evidence="1" id="KW-0472">Membrane</keyword>
<proteinExistence type="predicted"/>
<dbReference type="STRING" id="1802202.A2730_00220"/>